<sequence length="284" mass="32065">MAKNDRSTLKKFFSEGELPTEDKFSDLIDSSLNVVDEGFDKSAAHGFEISTTGSSERMLSFFRTIASKYPAWSISYEKDQDKLVFNKVTLDNKAKPVVTLSPEGRVGIDNEKPEWTLDVGGFVSAYGRIGTNNQEQKTIPANGEWYDITEVLSGCHGLEVMAGVGSPRTGKYALMKATALNTFNPSGWLFNFLNFKKRIHYQQAYYLFFTNKIKLRWQSVEGKGKGDERQYTLQMRTNSNYGGGVRVRFYLTRLWFDDGMHESWLTPSDPAVERSADNSGVDSQ</sequence>
<evidence type="ECO:0008006" key="2">
    <source>
        <dbReference type="Google" id="ProtNLM"/>
    </source>
</evidence>
<evidence type="ECO:0000313" key="1">
    <source>
        <dbReference type="EMBL" id="VAW84516.1"/>
    </source>
</evidence>
<accession>A0A3B0ZVB9</accession>
<dbReference type="EMBL" id="UOFQ01000003">
    <property type="protein sequence ID" value="VAW84516.1"/>
    <property type="molecule type" value="Genomic_DNA"/>
</dbReference>
<name>A0A3B0ZVB9_9ZZZZ</name>
<proteinExistence type="predicted"/>
<protein>
    <recommendedName>
        <fullName evidence="2">Adhesin</fullName>
    </recommendedName>
</protein>
<gene>
    <name evidence="1" type="ORF">MNBD_GAMMA17-2217</name>
</gene>
<organism evidence="1">
    <name type="scientific">hydrothermal vent metagenome</name>
    <dbReference type="NCBI Taxonomy" id="652676"/>
    <lineage>
        <taxon>unclassified sequences</taxon>
        <taxon>metagenomes</taxon>
        <taxon>ecological metagenomes</taxon>
    </lineage>
</organism>
<dbReference type="AlphaFoldDB" id="A0A3B0ZVB9"/>
<reference evidence="1" key="1">
    <citation type="submission" date="2018-06" db="EMBL/GenBank/DDBJ databases">
        <authorList>
            <person name="Zhirakovskaya E."/>
        </authorList>
    </citation>
    <scope>NUCLEOTIDE SEQUENCE</scope>
</reference>